<gene>
    <name evidence="2" type="ORF">GCM10007971_21320</name>
</gene>
<dbReference type="PROSITE" id="PS51459">
    <property type="entry name" value="FIDO"/>
    <property type="match status" value="1"/>
</dbReference>
<dbReference type="AlphaFoldDB" id="A0A917Y003"/>
<reference evidence="2" key="2">
    <citation type="submission" date="2020-09" db="EMBL/GenBank/DDBJ databases">
        <authorList>
            <person name="Sun Q."/>
            <person name="Ohkuma M."/>
        </authorList>
    </citation>
    <scope>NUCLEOTIDE SEQUENCE</scope>
    <source>
        <strain evidence="2">JCM 17251</strain>
    </source>
</reference>
<dbReference type="NCBIfam" id="TIGR01550">
    <property type="entry name" value="DOC_P1"/>
    <property type="match status" value="1"/>
</dbReference>
<dbReference type="PANTHER" id="PTHR39426:SF1">
    <property type="entry name" value="HOMOLOGY TO DEATH-ON-CURING PROTEIN OF PHAGE P1"/>
    <property type="match status" value="1"/>
</dbReference>
<keyword evidence="3" id="KW-1185">Reference proteome</keyword>
<dbReference type="InterPro" id="IPR053737">
    <property type="entry name" value="Type_II_TA_Toxin"/>
</dbReference>
<evidence type="ECO:0000313" key="2">
    <source>
        <dbReference type="EMBL" id="GGN58824.1"/>
    </source>
</evidence>
<organism evidence="2 3">
    <name type="scientific">Oceanobacillus indicireducens</name>
    <dbReference type="NCBI Taxonomy" id="1004261"/>
    <lineage>
        <taxon>Bacteria</taxon>
        <taxon>Bacillati</taxon>
        <taxon>Bacillota</taxon>
        <taxon>Bacilli</taxon>
        <taxon>Bacillales</taxon>
        <taxon>Bacillaceae</taxon>
        <taxon>Oceanobacillus</taxon>
    </lineage>
</organism>
<evidence type="ECO:0000313" key="3">
    <source>
        <dbReference type="Proteomes" id="UP000624041"/>
    </source>
</evidence>
<dbReference type="RefSeq" id="WP_156856025.1">
    <property type="nucleotide sequence ID" value="NZ_BMOS01000013.1"/>
</dbReference>
<dbReference type="InterPro" id="IPR003812">
    <property type="entry name" value="Fido"/>
</dbReference>
<accession>A0A917Y003</accession>
<protein>
    <submittedName>
        <fullName evidence="2">Death-on-curing family protein</fullName>
    </submittedName>
</protein>
<reference evidence="2" key="1">
    <citation type="journal article" date="2014" name="Int. J. Syst. Evol. Microbiol.">
        <title>Complete genome sequence of Corynebacterium casei LMG S-19264T (=DSM 44701T), isolated from a smear-ripened cheese.</title>
        <authorList>
            <consortium name="US DOE Joint Genome Institute (JGI-PGF)"/>
            <person name="Walter F."/>
            <person name="Albersmeier A."/>
            <person name="Kalinowski J."/>
            <person name="Ruckert C."/>
        </authorList>
    </citation>
    <scope>NUCLEOTIDE SEQUENCE</scope>
    <source>
        <strain evidence="2">JCM 17251</strain>
    </source>
</reference>
<dbReference type="PANTHER" id="PTHR39426">
    <property type="entry name" value="HOMOLOGY TO DEATH-ON-CURING PROTEIN OF PHAGE P1"/>
    <property type="match status" value="1"/>
</dbReference>
<dbReference type="EMBL" id="BMOS01000013">
    <property type="protein sequence ID" value="GGN58824.1"/>
    <property type="molecule type" value="Genomic_DNA"/>
</dbReference>
<dbReference type="GO" id="GO:0016301">
    <property type="term" value="F:kinase activity"/>
    <property type="evidence" value="ECO:0007669"/>
    <property type="project" value="InterPro"/>
</dbReference>
<sequence>MVRYLTDREVIFINAAVIKRYTPEEQIGVKDTNMLFSAIERPKQTVFGKDAYPTIWLKAAALYASISQNHAFHNGNKRTSFACMKQFLWVNGYQFKASQKEAEDYTVYLVVKKPEIEDIADWIEKHIEPR</sequence>
<comment type="caution">
    <text evidence="2">The sequence shown here is derived from an EMBL/GenBank/DDBJ whole genome shotgun (WGS) entry which is preliminary data.</text>
</comment>
<dbReference type="InterPro" id="IPR006440">
    <property type="entry name" value="Doc"/>
</dbReference>
<evidence type="ECO:0000259" key="1">
    <source>
        <dbReference type="PROSITE" id="PS51459"/>
    </source>
</evidence>
<proteinExistence type="predicted"/>
<dbReference type="SUPFAM" id="SSF140931">
    <property type="entry name" value="Fic-like"/>
    <property type="match status" value="1"/>
</dbReference>
<dbReference type="InterPro" id="IPR036597">
    <property type="entry name" value="Fido-like_dom_sf"/>
</dbReference>
<dbReference type="Pfam" id="PF02661">
    <property type="entry name" value="Fic"/>
    <property type="match status" value="1"/>
</dbReference>
<dbReference type="Proteomes" id="UP000624041">
    <property type="component" value="Unassembled WGS sequence"/>
</dbReference>
<dbReference type="Gene3D" id="1.20.120.1870">
    <property type="entry name" value="Fic/DOC protein, Fido domain"/>
    <property type="match status" value="1"/>
</dbReference>
<feature type="domain" description="Fido" evidence="1">
    <location>
        <begin position="5"/>
        <end position="125"/>
    </location>
</feature>
<name>A0A917Y003_9BACI</name>